<dbReference type="SUPFAM" id="SSF51905">
    <property type="entry name" value="FAD/NAD(P)-binding domain"/>
    <property type="match status" value="1"/>
</dbReference>
<evidence type="ECO:0000256" key="2">
    <source>
        <dbReference type="ARBA" id="ARBA00023033"/>
    </source>
</evidence>
<geneLocation type="plasmid" evidence="4 5">
    <name>unnamed1</name>
</geneLocation>
<evidence type="ECO:0000313" key="5">
    <source>
        <dbReference type="Proteomes" id="UP000094969"/>
    </source>
</evidence>
<dbReference type="SUPFAM" id="SSF54373">
    <property type="entry name" value="FAD-linked reductases, C-terminal domain"/>
    <property type="match status" value="1"/>
</dbReference>
<dbReference type="EMBL" id="CP017148">
    <property type="protein sequence ID" value="AOO84913.1"/>
    <property type="molecule type" value="Genomic_DNA"/>
</dbReference>
<dbReference type="Pfam" id="PF01494">
    <property type="entry name" value="FAD_binding_3"/>
    <property type="match status" value="1"/>
</dbReference>
<dbReference type="OrthoDB" id="4230779at2"/>
<dbReference type="Gene3D" id="3.30.9.30">
    <property type="match status" value="1"/>
</dbReference>
<evidence type="ECO:0000259" key="3">
    <source>
        <dbReference type="Pfam" id="PF01494"/>
    </source>
</evidence>
<dbReference type="KEGG" id="bvv:BHK69_29720"/>
<accession>A0A1D7UC10</accession>
<dbReference type="PANTHER" id="PTHR13789">
    <property type="entry name" value="MONOOXYGENASE"/>
    <property type="match status" value="1"/>
</dbReference>
<feature type="domain" description="FAD-binding" evidence="3">
    <location>
        <begin position="2"/>
        <end position="349"/>
    </location>
</feature>
<dbReference type="AlphaFoldDB" id="A0A1D7UC10"/>
<keyword evidence="2" id="KW-0503">Monooxygenase</keyword>
<dbReference type="Proteomes" id="UP000094969">
    <property type="component" value="Plasmid unnamed1"/>
</dbReference>
<keyword evidence="1" id="KW-0560">Oxidoreductase</keyword>
<dbReference type="InterPro" id="IPR036188">
    <property type="entry name" value="FAD/NAD-bd_sf"/>
</dbReference>
<dbReference type="GO" id="GO:0004497">
    <property type="term" value="F:monooxygenase activity"/>
    <property type="evidence" value="ECO:0007669"/>
    <property type="project" value="UniProtKB-KW"/>
</dbReference>
<dbReference type="InterPro" id="IPR002938">
    <property type="entry name" value="FAD-bd"/>
</dbReference>
<gene>
    <name evidence="4" type="ORF">BHK69_29720</name>
</gene>
<sequence>MKIAISGAGIGGLAAALCLHEKGHDVRVYEAVERLQPLGVGINVMPHASGVLHGLGVGAALDEMAIRTRAIEYRTRFGHLIQSDPRSVEAGFEYPQYSVHRGELQFLLLEAVRSRMGQDAVVLGKAVSSFTQDERGVHTDFADGTRHECDLLIGADGFRSMVRRQLHPQEAPPHYEGTMMWRGANLQAPFADGRTMFIAGDHDVKFVCYPISGRAARDGKALINWVAEVRHDRPRAAEEADWTREGDRDFIAGFSGFQMPDLDISALLKNTQKITQYPMIDRDPLPWWTEGRVTLLGDAAHPMYPMGANGASQAIIDARVLAHSLAAQPGPKGLLTYEAIRRPLTTEVVLNNRNSGPERVLDIAAARVKGPEDRIKDLISAAELEEVAANYRQVAGFLKRAV</sequence>
<evidence type="ECO:0000256" key="1">
    <source>
        <dbReference type="ARBA" id="ARBA00023002"/>
    </source>
</evidence>
<dbReference type="GO" id="GO:0071949">
    <property type="term" value="F:FAD binding"/>
    <property type="evidence" value="ECO:0007669"/>
    <property type="project" value="InterPro"/>
</dbReference>
<evidence type="ECO:0000313" key="4">
    <source>
        <dbReference type="EMBL" id="AOO84913.1"/>
    </source>
</evidence>
<dbReference type="PRINTS" id="PR00420">
    <property type="entry name" value="RNGMNOXGNASE"/>
</dbReference>
<reference evidence="4 5" key="1">
    <citation type="journal article" date="2015" name="Antonie Van Leeuwenhoek">
        <title>Bosea vaviloviae sp. nov., a new species of slow-growing rhizobia isolated from nodules of the relict species Vavilovia formosa (Stev.) Fed.</title>
        <authorList>
            <person name="Safronova V.I."/>
            <person name="Kuznetsova I.G."/>
            <person name="Sazanova A.L."/>
            <person name="Kimeklis A.K."/>
            <person name="Belimov A.A."/>
            <person name="Andronov E.E."/>
            <person name="Pinaev A.G."/>
            <person name="Chizhevskaya E.P."/>
            <person name="Pukhaev A.R."/>
            <person name="Popov K.P."/>
            <person name="Willems A."/>
            <person name="Tikhonovich I.A."/>
        </authorList>
    </citation>
    <scope>NUCLEOTIDE SEQUENCE [LARGE SCALE GENOMIC DNA]</scope>
    <source>
        <strain evidence="4 5">Vaf18</strain>
        <plasmid evidence="4">unnamed1</plasmid>
    </source>
</reference>
<keyword evidence="4" id="KW-0614">Plasmid</keyword>
<dbReference type="Gene3D" id="3.50.50.60">
    <property type="entry name" value="FAD/NAD(P)-binding domain"/>
    <property type="match status" value="1"/>
</dbReference>
<name>A0A1D7UC10_9HYPH</name>
<proteinExistence type="predicted"/>
<dbReference type="PANTHER" id="PTHR13789:SF268">
    <property type="entry name" value="5-METHYLPHENAZINE-1-CARBOXYLATE 1-MONOOXYGENASE"/>
    <property type="match status" value="1"/>
</dbReference>
<dbReference type="RefSeq" id="WP_069694096.1">
    <property type="nucleotide sequence ID" value="NZ_CP017148.1"/>
</dbReference>
<keyword evidence="5" id="KW-1185">Reference proteome</keyword>
<organism evidence="4 5">
    <name type="scientific">Bosea vaviloviae</name>
    <dbReference type="NCBI Taxonomy" id="1526658"/>
    <lineage>
        <taxon>Bacteria</taxon>
        <taxon>Pseudomonadati</taxon>
        <taxon>Pseudomonadota</taxon>
        <taxon>Alphaproteobacteria</taxon>
        <taxon>Hyphomicrobiales</taxon>
        <taxon>Boseaceae</taxon>
        <taxon>Bosea</taxon>
    </lineage>
</organism>
<dbReference type="InterPro" id="IPR050493">
    <property type="entry name" value="FAD-dep_Monooxygenase_BioMet"/>
</dbReference>
<protein>
    <recommendedName>
        <fullName evidence="3">FAD-binding domain-containing protein</fullName>
    </recommendedName>
</protein>
<dbReference type="NCBIfam" id="NF005720">
    <property type="entry name" value="PRK07538.1"/>
    <property type="match status" value="1"/>
</dbReference>